<evidence type="ECO:0000256" key="1">
    <source>
        <dbReference type="SAM" id="MobiDB-lite"/>
    </source>
</evidence>
<dbReference type="AlphaFoldDB" id="A0AAV4Y512"/>
<comment type="caution">
    <text evidence="3">The sequence shown here is derived from an EMBL/GenBank/DDBJ whole genome shotgun (WGS) entry which is preliminary data.</text>
</comment>
<feature type="region of interest" description="Disordered" evidence="1">
    <location>
        <begin position="1"/>
        <end position="34"/>
    </location>
</feature>
<reference evidence="3 4" key="1">
    <citation type="submission" date="2021-06" db="EMBL/GenBank/DDBJ databases">
        <title>Caerostris extrusa draft genome.</title>
        <authorList>
            <person name="Kono N."/>
            <person name="Arakawa K."/>
        </authorList>
    </citation>
    <scope>NUCLEOTIDE SEQUENCE [LARGE SCALE GENOMIC DNA]</scope>
</reference>
<dbReference type="Proteomes" id="UP001054945">
    <property type="component" value="Unassembled WGS sequence"/>
</dbReference>
<dbReference type="EMBL" id="BPLR01001271">
    <property type="protein sequence ID" value="GIZ01252.1"/>
    <property type="molecule type" value="Genomic_DNA"/>
</dbReference>
<accession>A0AAV4Y512</accession>
<feature type="compositionally biased region" description="Polar residues" evidence="1">
    <location>
        <begin position="25"/>
        <end position="34"/>
    </location>
</feature>
<organism evidence="3 4">
    <name type="scientific">Caerostris extrusa</name>
    <name type="common">Bark spider</name>
    <name type="synonym">Caerostris bankana</name>
    <dbReference type="NCBI Taxonomy" id="172846"/>
    <lineage>
        <taxon>Eukaryota</taxon>
        <taxon>Metazoa</taxon>
        <taxon>Ecdysozoa</taxon>
        <taxon>Arthropoda</taxon>
        <taxon>Chelicerata</taxon>
        <taxon>Arachnida</taxon>
        <taxon>Araneae</taxon>
        <taxon>Araneomorphae</taxon>
        <taxon>Entelegynae</taxon>
        <taxon>Araneoidea</taxon>
        <taxon>Araneidae</taxon>
        <taxon>Caerostris</taxon>
    </lineage>
</organism>
<keyword evidence="4" id="KW-1185">Reference proteome</keyword>
<keyword evidence="2" id="KW-1133">Transmembrane helix</keyword>
<protein>
    <recommendedName>
        <fullName evidence="5">Transmembrane protein</fullName>
    </recommendedName>
</protein>
<feature type="compositionally biased region" description="Basic and acidic residues" evidence="1">
    <location>
        <begin position="1"/>
        <end position="22"/>
    </location>
</feature>
<name>A0AAV4Y512_CAEEX</name>
<proteinExistence type="predicted"/>
<evidence type="ECO:0000256" key="2">
    <source>
        <dbReference type="SAM" id="Phobius"/>
    </source>
</evidence>
<keyword evidence="2" id="KW-0472">Membrane</keyword>
<feature type="transmembrane region" description="Helical" evidence="2">
    <location>
        <begin position="48"/>
        <end position="78"/>
    </location>
</feature>
<evidence type="ECO:0008006" key="5">
    <source>
        <dbReference type="Google" id="ProtNLM"/>
    </source>
</evidence>
<evidence type="ECO:0000313" key="4">
    <source>
        <dbReference type="Proteomes" id="UP001054945"/>
    </source>
</evidence>
<keyword evidence="2" id="KW-0812">Transmembrane</keyword>
<evidence type="ECO:0000313" key="3">
    <source>
        <dbReference type="EMBL" id="GIZ01252.1"/>
    </source>
</evidence>
<gene>
    <name evidence="3" type="ORF">CEXT_218151</name>
</gene>
<sequence>MEGRITKKNKGRDTNKKVRDEVTPPSITASNPKTSLPSIFLVGLSPQVFAFFFAFLFLFGHLLFLILQFEILIVFFCGHRDYVVTRPRGALRSGLG</sequence>